<dbReference type="EC" id="3.1.26.4" evidence="2"/>
<evidence type="ECO:0000256" key="1">
    <source>
        <dbReference type="ARBA" id="ARBA00010879"/>
    </source>
</evidence>
<dbReference type="SUPFAM" id="SSF56672">
    <property type="entry name" value="DNA/RNA polymerases"/>
    <property type="match status" value="1"/>
</dbReference>
<feature type="domain" description="Reverse transcriptase" evidence="4">
    <location>
        <begin position="1"/>
        <end position="60"/>
    </location>
</feature>
<gene>
    <name evidence="5" type="ORF">NDU88_004570</name>
</gene>
<protein>
    <recommendedName>
        <fullName evidence="2">ribonuclease H</fullName>
        <ecNumber evidence="2">3.1.26.4</ecNumber>
    </recommendedName>
</protein>
<reference evidence="5" key="1">
    <citation type="journal article" date="2022" name="bioRxiv">
        <title>Sequencing and chromosome-scale assembly of the giantPleurodeles waltlgenome.</title>
        <authorList>
            <person name="Brown T."/>
            <person name="Elewa A."/>
            <person name="Iarovenko S."/>
            <person name="Subramanian E."/>
            <person name="Araus A.J."/>
            <person name="Petzold A."/>
            <person name="Susuki M."/>
            <person name="Suzuki K.-i.T."/>
            <person name="Hayashi T."/>
            <person name="Toyoda A."/>
            <person name="Oliveira C."/>
            <person name="Osipova E."/>
            <person name="Leigh N.D."/>
            <person name="Simon A."/>
            <person name="Yun M.H."/>
        </authorList>
    </citation>
    <scope>NUCLEOTIDE SEQUENCE</scope>
    <source>
        <strain evidence="5">20211129_DDA</strain>
        <tissue evidence="5">Liver</tissue>
    </source>
</reference>
<dbReference type="Proteomes" id="UP001066276">
    <property type="component" value="Chromosome 1_1"/>
</dbReference>
<dbReference type="InterPro" id="IPR053134">
    <property type="entry name" value="RNA-dir_DNA_polymerase"/>
</dbReference>
<dbReference type="EMBL" id="JANPWB010000001">
    <property type="protein sequence ID" value="KAJ1216972.1"/>
    <property type="molecule type" value="Genomic_DNA"/>
</dbReference>
<organism evidence="5 6">
    <name type="scientific">Pleurodeles waltl</name>
    <name type="common">Iberian ribbed newt</name>
    <dbReference type="NCBI Taxonomy" id="8319"/>
    <lineage>
        <taxon>Eukaryota</taxon>
        <taxon>Metazoa</taxon>
        <taxon>Chordata</taxon>
        <taxon>Craniata</taxon>
        <taxon>Vertebrata</taxon>
        <taxon>Euteleostomi</taxon>
        <taxon>Amphibia</taxon>
        <taxon>Batrachia</taxon>
        <taxon>Caudata</taxon>
        <taxon>Salamandroidea</taxon>
        <taxon>Salamandridae</taxon>
        <taxon>Pleurodelinae</taxon>
        <taxon>Pleurodeles</taxon>
    </lineage>
</organism>
<dbReference type="Pfam" id="PF00078">
    <property type="entry name" value="RVT_1"/>
    <property type="match status" value="1"/>
</dbReference>
<proteinExistence type="inferred from homology"/>
<dbReference type="InterPro" id="IPR043502">
    <property type="entry name" value="DNA/RNA_pol_sf"/>
</dbReference>
<evidence type="ECO:0000313" key="6">
    <source>
        <dbReference type="Proteomes" id="UP001066276"/>
    </source>
</evidence>
<keyword evidence="6" id="KW-1185">Reference proteome</keyword>
<comment type="caution">
    <text evidence="5">The sequence shown here is derived from an EMBL/GenBank/DDBJ whole genome shotgun (WGS) entry which is preliminary data.</text>
</comment>
<dbReference type="InterPro" id="IPR043128">
    <property type="entry name" value="Rev_trsase/Diguanyl_cyclase"/>
</dbReference>
<evidence type="ECO:0000256" key="3">
    <source>
        <dbReference type="SAM" id="MobiDB-lite"/>
    </source>
</evidence>
<comment type="similarity">
    <text evidence="1">Belongs to the beta type-B retroviral polymerase family. HERV class-II K(HML-2) pol subfamily.</text>
</comment>
<dbReference type="PANTHER" id="PTHR24559">
    <property type="entry name" value="TRANSPOSON TY3-I GAG-POL POLYPROTEIN"/>
    <property type="match status" value="1"/>
</dbReference>
<dbReference type="Gene3D" id="3.30.70.270">
    <property type="match status" value="1"/>
</dbReference>
<dbReference type="PANTHER" id="PTHR24559:SF454">
    <property type="entry name" value="RIBONUCLEASE H"/>
    <property type="match status" value="1"/>
</dbReference>
<dbReference type="AlphaFoldDB" id="A0AAV7WVG6"/>
<dbReference type="InterPro" id="IPR000477">
    <property type="entry name" value="RT_dom"/>
</dbReference>
<accession>A0AAV7WVG6</accession>
<evidence type="ECO:0000313" key="5">
    <source>
        <dbReference type="EMBL" id="KAJ1216972.1"/>
    </source>
</evidence>
<feature type="region of interest" description="Disordered" evidence="3">
    <location>
        <begin position="81"/>
        <end position="100"/>
    </location>
</feature>
<sequence>MKNAPVTFKRLVNQVLAELDEFSAAYLDDIAVFSSTWEEHLQYLWRVLEALQKAGLTIKNAVLGKDQRNSDLQLENRHAAGFAAENRRSPATRPKNRCTEQEKRHAASLMEAGEIATHAAWFLDHYAAGFPMQAPQGV</sequence>
<name>A0AAV7WVG6_PLEWA</name>
<evidence type="ECO:0000256" key="2">
    <source>
        <dbReference type="ARBA" id="ARBA00012180"/>
    </source>
</evidence>
<dbReference type="GO" id="GO:0004523">
    <property type="term" value="F:RNA-DNA hybrid ribonuclease activity"/>
    <property type="evidence" value="ECO:0007669"/>
    <property type="project" value="UniProtKB-EC"/>
</dbReference>
<evidence type="ECO:0000259" key="4">
    <source>
        <dbReference type="Pfam" id="PF00078"/>
    </source>
</evidence>